<evidence type="ECO:0000256" key="1">
    <source>
        <dbReference type="SAM" id="MobiDB-lite"/>
    </source>
</evidence>
<gene>
    <name evidence="2" type="ORF">DFH07DRAFT_991749</name>
</gene>
<feature type="region of interest" description="Disordered" evidence="1">
    <location>
        <begin position="239"/>
        <end position="261"/>
    </location>
</feature>
<evidence type="ECO:0000313" key="3">
    <source>
        <dbReference type="Proteomes" id="UP001215280"/>
    </source>
</evidence>
<dbReference type="AlphaFoldDB" id="A0AAD7I0Y8"/>
<feature type="region of interest" description="Disordered" evidence="1">
    <location>
        <begin position="49"/>
        <end position="164"/>
    </location>
</feature>
<reference evidence="2" key="1">
    <citation type="submission" date="2023-03" db="EMBL/GenBank/DDBJ databases">
        <title>Massive genome expansion in bonnet fungi (Mycena s.s.) driven by repeated elements and novel gene families across ecological guilds.</title>
        <authorList>
            <consortium name="Lawrence Berkeley National Laboratory"/>
            <person name="Harder C.B."/>
            <person name="Miyauchi S."/>
            <person name="Viragh M."/>
            <person name="Kuo A."/>
            <person name="Thoen E."/>
            <person name="Andreopoulos B."/>
            <person name="Lu D."/>
            <person name="Skrede I."/>
            <person name="Drula E."/>
            <person name="Henrissat B."/>
            <person name="Morin E."/>
            <person name="Kohler A."/>
            <person name="Barry K."/>
            <person name="LaButti K."/>
            <person name="Morin E."/>
            <person name="Salamov A."/>
            <person name="Lipzen A."/>
            <person name="Mereny Z."/>
            <person name="Hegedus B."/>
            <person name="Baldrian P."/>
            <person name="Stursova M."/>
            <person name="Weitz H."/>
            <person name="Taylor A."/>
            <person name="Grigoriev I.V."/>
            <person name="Nagy L.G."/>
            <person name="Martin F."/>
            <person name="Kauserud H."/>
        </authorList>
    </citation>
    <scope>NUCLEOTIDE SEQUENCE</scope>
    <source>
        <strain evidence="2">CBHHK188m</strain>
    </source>
</reference>
<feature type="compositionally biased region" description="Polar residues" evidence="1">
    <location>
        <begin position="112"/>
        <end position="131"/>
    </location>
</feature>
<dbReference type="Proteomes" id="UP001215280">
    <property type="component" value="Unassembled WGS sequence"/>
</dbReference>
<protein>
    <recommendedName>
        <fullName evidence="4">SAP domain-containing protein</fullName>
    </recommendedName>
</protein>
<feature type="compositionally biased region" description="Polar residues" evidence="1">
    <location>
        <begin position="52"/>
        <end position="61"/>
    </location>
</feature>
<feature type="region of interest" description="Disordered" evidence="1">
    <location>
        <begin position="324"/>
        <end position="379"/>
    </location>
</feature>
<evidence type="ECO:0000313" key="2">
    <source>
        <dbReference type="EMBL" id="KAJ7731690.1"/>
    </source>
</evidence>
<comment type="caution">
    <text evidence="2">The sequence shown here is derived from an EMBL/GenBank/DDBJ whole genome shotgun (WGS) entry which is preliminary data.</text>
</comment>
<keyword evidence="3" id="KW-1185">Reference proteome</keyword>
<feature type="compositionally biased region" description="Basic and acidic residues" evidence="1">
    <location>
        <begin position="241"/>
        <end position="258"/>
    </location>
</feature>
<dbReference type="EMBL" id="JARJLG010000181">
    <property type="protein sequence ID" value="KAJ7731690.1"/>
    <property type="molecule type" value="Genomic_DNA"/>
</dbReference>
<feature type="compositionally biased region" description="Acidic residues" evidence="1">
    <location>
        <begin position="144"/>
        <end position="153"/>
    </location>
</feature>
<feature type="compositionally biased region" description="Low complexity" evidence="1">
    <location>
        <begin position="72"/>
        <end position="90"/>
    </location>
</feature>
<organism evidence="2 3">
    <name type="scientific">Mycena maculata</name>
    <dbReference type="NCBI Taxonomy" id="230809"/>
    <lineage>
        <taxon>Eukaryota</taxon>
        <taxon>Fungi</taxon>
        <taxon>Dikarya</taxon>
        <taxon>Basidiomycota</taxon>
        <taxon>Agaricomycotina</taxon>
        <taxon>Agaricomycetes</taxon>
        <taxon>Agaricomycetidae</taxon>
        <taxon>Agaricales</taxon>
        <taxon>Marasmiineae</taxon>
        <taxon>Mycenaceae</taxon>
        <taxon>Mycena</taxon>
    </lineage>
</organism>
<accession>A0AAD7I0Y8</accession>
<evidence type="ECO:0008006" key="4">
    <source>
        <dbReference type="Google" id="ProtNLM"/>
    </source>
</evidence>
<proteinExistence type="predicted"/>
<name>A0AAD7I0Y8_9AGAR</name>
<sequence length="474" mass="52063">MNVKDVVREYLRAAFKTETIVQAWAKPGVDKDPTTGGAKCNPGHFTAVDFAPSSSTSTQLQLPDGYPARPASPSSSSSSESGSYDKSTSSNEEGDDWHDVTSVYPPRHRATIPSSSATAVPVAPQSNSASAPLQPLPAFTNVYDDSDSDSDDDPPSHLPTPAKIAHYRARNMKLKEQRTHARRQRDKAATHAILAGEHVKTLKGQLNAKKSTAHGTAGRIVHMQSRIVTTAEGRAAAQAQKEAREAKATERQNKKDDAAAASHEFAGTFKQQKLGELQDLAWALGLDEKGTKGSLLGRIQAHFDLPANAALCKDSRFVALFGKRKRGEESSDEEPVAGLSTTSSQRSPQRRRLDEVGNFVSSPRRPQPDPPRPAASAQATVHPPAYYPFPPLLLTSAPNLDIRILFLRICSPFPRHSFIHTLPHRNEFLRTVLFHDILTNCYPVALTRVFLAIFDSIVQWKAMFRRKSMKRVRE</sequence>